<dbReference type="Proteomes" id="UP000036681">
    <property type="component" value="Unplaced"/>
</dbReference>
<name>A0A0M3HHB7_ASCLU</name>
<proteinExistence type="predicted"/>
<reference evidence="3" key="1">
    <citation type="submission" date="2017-02" db="UniProtKB">
        <authorList>
            <consortium name="WormBaseParasite"/>
        </authorList>
    </citation>
    <scope>IDENTIFICATION</scope>
</reference>
<evidence type="ECO:0000313" key="3">
    <source>
        <dbReference type="WBParaSite" id="ALUE_0000091201-mRNA-1"/>
    </source>
</evidence>
<dbReference type="GO" id="GO:0035091">
    <property type="term" value="F:phosphatidylinositol binding"/>
    <property type="evidence" value="ECO:0007669"/>
    <property type="project" value="InterPro"/>
</dbReference>
<dbReference type="PROSITE" id="PS50195">
    <property type="entry name" value="PX"/>
    <property type="match status" value="1"/>
</dbReference>
<evidence type="ECO:0000259" key="1">
    <source>
        <dbReference type="PROSITE" id="PS50195"/>
    </source>
</evidence>
<feature type="domain" description="PX" evidence="1">
    <location>
        <begin position="1"/>
        <end position="97"/>
    </location>
</feature>
<protein>
    <submittedName>
        <fullName evidence="3">PX domain-containing protein</fullName>
    </submittedName>
</protein>
<keyword evidence="2" id="KW-1185">Reference proteome</keyword>
<accession>A0A0M3HHB7</accession>
<evidence type="ECO:0000313" key="2">
    <source>
        <dbReference type="Proteomes" id="UP000036681"/>
    </source>
</evidence>
<dbReference type="InterPro" id="IPR001683">
    <property type="entry name" value="PX_dom"/>
</dbReference>
<dbReference type="Gene3D" id="3.30.1520.10">
    <property type="entry name" value="Phox-like domain"/>
    <property type="match status" value="1"/>
</dbReference>
<dbReference type="SUPFAM" id="SSF64268">
    <property type="entry name" value="PX domain"/>
    <property type="match status" value="1"/>
</dbReference>
<sequence length="97" mass="11685">MENPCNVKTKILQTYVIKVSIDSFTWTVERRYREFESFDLKRFEDRKKSFLPPKKLVGNMDFHLHSSHFVNHFDLRSKAYFDELNAHVHKIHSEIVS</sequence>
<dbReference type="WBParaSite" id="ALUE_0000091201-mRNA-1">
    <property type="protein sequence ID" value="ALUE_0000091201-mRNA-1"/>
    <property type="gene ID" value="ALUE_0000091201"/>
</dbReference>
<dbReference type="AlphaFoldDB" id="A0A0M3HHB7"/>
<dbReference type="InterPro" id="IPR036871">
    <property type="entry name" value="PX_dom_sf"/>
</dbReference>
<organism evidence="2 3">
    <name type="scientific">Ascaris lumbricoides</name>
    <name type="common">Giant roundworm</name>
    <dbReference type="NCBI Taxonomy" id="6252"/>
    <lineage>
        <taxon>Eukaryota</taxon>
        <taxon>Metazoa</taxon>
        <taxon>Ecdysozoa</taxon>
        <taxon>Nematoda</taxon>
        <taxon>Chromadorea</taxon>
        <taxon>Rhabditida</taxon>
        <taxon>Spirurina</taxon>
        <taxon>Ascaridomorpha</taxon>
        <taxon>Ascaridoidea</taxon>
        <taxon>Ascarididae</taxon>
        <taxon>Ascaris</taxon>
    </lineage>
</organism>